<feature type="compositionally biased region" description="Basic and acidic residues" evidence="8">
    <location>
        <begin position="337"/>
        <end position="349"/>
    </location>
</feature>
<feature type="compositionally biased region" description="Polar residues" evidence="8">
    <location>
        <begin position="289"/>
        <end position="298"/>
    </location>
</feature>
<comment type="function">
    <text evidence="7">DNA-dependent RNA polymerase which catalyzes the transcription of DNA into RNA using the four ribonucleoside triphosphates as substrates.</text>
</comment>
<evidence type="ECO:0000256" key="5">
    <source>
        <dbReference type="ARBA" id="ARBA00023163"/>
    </source>
</evidence>
<keyword evidence="3 7" id="KW-0240">DNA-directed RNA polymerase</keyword>
<evidence type="ECO:0000256" key="8">
    <source>
        <dbReference type="SAM" id="MobiDB-lite"/>
    </source>
</evidence>
<evidence type="ECO:0000256" key="2">
    <source>
        <dbReference type="ARBA" id="ARBA00005930"/>
    </source>
</evidence>
<feature type="compositionally biased region" description="Polar residues" evidence="8">
    <location>
        <begin position="229"/>
        <end position="238"/>
    </location>
</feature>
<reference evidence="10 11" key="2">
    <citation type="journal article" date="2023" name="Mol. Biol. Evol.">
        <title>Genomics of Secondarily Temperate Adaptation in the Only Non-Antarctic Icefish.</title>
        <authorList>
            <person name="Rivera-Colon A.G."/>
            <person name="Rayamajhi N."/>
            <person name="Minhas B.F."/>
            <person name="Madrigal G."/>
            <person name="Bilyk K.T."/>
            <person name="Yoon V."/>
            <person name="Hune M."/>
            <person name="Gregory S."/>
            <person name="Cheng C.H.C."/>
            <person name="Catchen J.M."/>
        </authorList>
    </citation>
    <scope>NUCLEOTIDE SEQUENCE [LARGE SCALE GENOMIC DNA]</scope>
    <source>
        <strain evidence="10">JMC-PN-2008</strain>
    </source>
</reference>
<keyword evidence="4" id="KW-0597">Phosphoprotein</keyword>
<evidence type="ECO:0000313" key="11">
    <source>
        <dbReference type="Proteomes" id="UP001346869"/>
    </source>
</evidence>
<dbReference type="Gene3D" id="3.30.1490.120">
    <property type="entry name" value="RNA polymerase Rpb7-like, N-terminal domain"/>
    <property type="match status" value="1"/>
</dbReference>
<dbReference type="InterPro" id="IPR036898">
    <property type="entry name" value="RNA_pol_Rpb7-like_N_sf"/>
</dbReference>
<dbReference type="InterPro" id="IPR045113">
    <property type="entry name" value="Rpb7-like"/>
</dbReference>
<feature type="region of interest" description="Disordered" evidence="8">
    <location>
        <begin position="229"/>
        <end position="370"/>
    </location>
</feature>
<dbReference type="InterPro" id="IPR041901">
    <property type="entry name" value="RNAP_I_Rpa43_N"/>
</dbReference>
<dbReference type="InterPro" id="IPR041178">
    <property type="entry name" value="RPA43_OB"/>
</dbReference>
<comment type="subcellular location">
    <subcellularLocation>
        <location evidence="1">Nucleus</location>
        <location evidence="1">Nucleolus</location>
    </subcellularLocation>
</comment>
<feature type="compositionally biased region" description="Acidic residues" evidence="8">
    <location>
        <begin position="239"/>
        <end position="257"/>
    </location>
</feature>
<evidence type="ECO:0000259" key="9">
    <source>
        <dbReference type="Pfam" id="PF17875"/>
    </source>
</evidence>
<reference evidence="10 11" key="1">
    <citation type="journal article" date="2023" name="Genes (Basel)">
        <title>Chromosome-Level Genome Assembly and Circadian Gene Repertoire of the Patagonia Blennie Eleginops maclovinus-The Closest Ancestral Proxy of Antarctic Cryonotothenioids.</title>
        <authorList>
            <person name="Cheng C.C."/>
            <person name="Rivera-Colon A.G."/>
            <person name="Minhas B.F."/>
            <person name="Wilson L."/>
            <person name="Rayamajhi N."/>
            <person name="Vargas-Chacoff L."/>
            <person name="Catchen J.M."/>
        </authorList>
    </citation>
    <scope>NUCLEOTIDE SEQUENCE [LARGE SCALE GENOMIC DNA]</scope>
    <source>
        <strain evidence="10">JMC-PN-2008</strain>
    </source>
</reference>
<comment type="caution">
    <text evidence="10">The sequence shown here is derived from an EMBL/GenBank/DDBJ whole genome shotgun (WGS) entry which is preliminary data.</text>
</comment>
<keyword evidence="5 7" id="KW-0804">Transcription</keyword>
<evidence type="ECO:0000256" key="6">
    <source>
        <dbReference type="ARBA" id="ARBA00023242"/>
    </source>
</evidence>
<dbReference type="EMBL" id="JAUZQC010000018">
    <property type="protein sequence ID" value="KAK5855204.1"/>
    <property type="molecule type" value="Genomic_DNA"/>
</dbReference>
<accession>A0AAN7X729</accession>
<dbReference type="PANTHER" id="PTHR12709:SF5">
    <property type="entry name" value="DNA-DIRECTED RNA POLYMERASE I SUBUNIT RPA43"/>
    <property type="match status" value="1"/>
</dbReference>
<dbReference type="GO" id="GO:0006362">
    <property type="term" value="P:transcription elongation by RNA polymerase I"/>
    <property type="evidence" value="ECO:0007669"/>
    <property type="project" value="TreeGrafter"/>
</dbReference>
<sequence length="370" mass="40504">MANLEHAEDDQQHVKMSSEIITTSAEVQPAVGSSAPARDAGALLGSIPSFAAAAELLSAPYSCLVMNTHRRHIALPPMYLSKKRTGIQEELEGELLRFSQSLKGVPLAYENISILGQHGCIYDDSGFIHMNIEANFIVFQPERGQKLLGNVNKLGVSHVGCLVHGCFNASIPRPNLVSVETWRDAGPRIGAELEFEVTALDADTAGVLLIRGGLNRTRVQELLAMAECSESSIPTDQQELPEPEPEPEPEPMEESPEDTPKKKKKKKKDKVKEEEMTTPSCQLDGDTTAELNGTMNDENGNEAGEKKKKKKKRMKEVELSRMGVNGSDSSGYLSDKPSTKRKLETDTDVRSSLIENPEAPKSKKRKSNIA</sequence>
<dbReference type="GO" id="GO:0005736">
    <property type="term" value="C:RNA polymerase I complex"/>
    <property type="evidence" value="ECO:0007669"/>
    <property type="project" value="TreeGrafter"/>
</dbReference>
<protein>
    <recommendedName>
        <fullName evidence="7">DNA-directed RNA polymerase subunit</fullName>
    </recommendedName>
</protein>
<evidence type="ECO:0000256" key="7">
    <source>
        <dbReference type="RuleBase" id="RU369086"/>
    </source>
</evidence>
<evidence type="ECO:0000256" key="3">
    <source>
        <dbReference type="ARBA" id="ARBA00022478"/>
    </source>
</evidence>
<gene>
    <name evidence="10" type="ORF">PBY51_005331</name>
</gene>
<evidence type="ECO:0000313" key="10">
    <source>
        <dbReference type="EMBL" id="KAK5855204.1"/>
    </source>
</evidence>
<dbReference type="GO" id="GO:0006352">
    <property type="term" value="P:DNA-templated transcription initiation"/>
    <property type="evidence" value="ECO:0007669"/>
    <property type="project" value="UniProtKB-UniRule"/>
</dbReference>
<evidence type="ECO:0000256" key="1">
    <source>
        <dbReference type="ARBA" id="ARBA00004604"/>
    </source>
</evidence>
<dbReference type="Gene3D" id="2.40.50.1060">
    <property type="match status" value="1"/>
</dbReference>
<keyword evidence="11" id="KW-1185">Reference proteome</keyword>
<name>A0AAN7X729_ELEMC</name>
<dbReference type="Pfam" id="PF17875">
    <property type="entry name" value="RPA43_OB"/>
    <property type="match status" value="1"/>
</dbReference>
<evidence type="ECO:0000256" key="4">
    <source>
        <dbReference type="ARBA" id="ARBA00022553"/>
    </source>
</evidence>
<organism evidence="10 11">
    <name type="scientific">Eleginops maclovinus</name>
    <name type="common">Patagonian blennie</name>
    <name type="synonym">Eleginus maclovinus</name>
    <dbReference type="NCBI Taxonomy" id="56733"/>
    <lineage>
        <taxon>Eukaryota</taxon>
        <taxon>Metazoa</taxon>
        <taxon>Chordata</taxon>
        <taxon>Craniata</taxon>
        <taxon>Vertebrata</taxon>
        <taxon>Euteleostomi</taxon>
        <taxon>Actinopterygii</taxon>
        <taxon>Neopterygii</taxon>
        <taxon>Teleostei</taxon>
        <taxon>Neoteleostei</taxon>
        <taxon>Acanthomorphata</taxon>
        <taxon>Eupercaria</taxon>
        <taxon>Perciformes</taxon>
        <taxon>Notothenioidei</taxon>
        <taxon>Eleginopidae</taxon>
        <taxon>Eleginops</taxon>
    </lineage>
</organism>
<feature type="domain" description="RPA43 OB" evidence="9">
    <location>
        <begin position="141"/>
        <end position="312"/>
    </location>
</feature>
<dbReference type="FunFam" id="3.30.1490.120:FF:000003">
    <property type="entry name" value="DNA-directed RNA polymerase I subunit RPA43"/>
    <property type="match status" value="1"/>
</dbReference>
<proteinExistence type="inferred from homology"/>
<comment type="similarity">
    <text evidence="2">Belongs to the eukaryotic RPA43 RNA polymerase subunit family.</text>
</comment>
<dbReference type="Proteomes" id="UP001346869">
    <property type="component" value="Unassembled WGS sequence"/>
</dbReference>
<keyword evidence="6 7" id="KW-0539">Nucleus</keyword>
<dbReference type="AlphaFoldDB" id="A0AAN7X729"/>
<dbReference type="PANTHER" id="PTHR12709">
    <property type="entry name" value="DNA-DIRECTED RNA POLYMERASE II, III"/>
    <property type="match status" value="1"/>
</dbReference>
<dbReference type="CDD" id="cd04328">
    <property type="entry name" value="RNAP_I_Rpa43_N"/>
    <property type="match status" value="1"/>
</dbReference>